<keyword evidence="3 7" id="KW-0812">Transmembrane</keyword>
<dbReference type="GO" id="GO:0016020">
    <property type="term" value="C:membrane"/>
    <property type="evidence" value="ECO:0007669"/>
    <property type="project" value="UniProtKB-SubCell"/>
</dbReference>
<feature type="transmembrane region" description="Helical" evidence="7">
    <location>
        <begin position="66"/>
        <end position="86"/>
    </location>
</feature>
<gene>
    <name evidence="9" type="ORF">UU72_C0001G0061</name>
</gene>
<dbReference type="InterPro" id="IPR035952">
    <property type="entry name" value="Rhomboid-like_sf"/>
</dbReference>
<dbReference type="PANTHER" id="PTHR43731">
    <property type="entry name" value="RHOMBOID PROTEASE"/>
    <property type="match status" value="1"/>
</dbReference>
<dbReference type="AlphaFoldDB" id="A0A0G0WZH6"/>
<organism evidence="9 10">
    <name type="scientific">candidate division WWE3 bacterium GW2011_GWB1_41_6</name>
    <dbReference type="NCBI Taxonomy" id="1619112"/>
    <lineage>
        <taxon>Bacteria</taxon>
        <taxon>Katanobacteria</taxon>
    </lineage>
</organism>
<sequence>MLPIKDHTPSGKIPILNFLLLGINIAVFFFMFGMSEPGLEMFVNQYALIPNLVVNGQNLYTLVTSMFLHGSLGHLFGNMLFLYIFGDNLEDRLGSIKYLFFYILVGLGATALQIFLNPASGIPNLGASGAIAGIMGGYLVLFPRHGIDVLVFFGFVVRIITVPAYTMLLYWFLFQFLAGLGTIGIAETGGIAYGAHVGGFVTGVVLLLLLRGAGGVRRASIEMSG</sequence>
<evidence type="ECO:0000256" key="5">
    <source>
        <dbReference type="ARBA" id="ARBA00022989"/>
    </source>
</evidence>
<comment type="subcellular location">
    <subcellularLocation>
        <location evidence="1">Membrane</location>
        <topology evidence="1">Multi-pass membrane protein</topology>
    </subcellularLocation>
</comment>
<name>A0A0G0WZH6_UNCKA</name>
<feature type="transmembrane region" description="Helical" evidence="7">
    <location>
        <begin position="191"/>
        <end position="210"/>
    </location>
</feature>
<protein>
    <submittedName>
        <fullName evidence="9">Peptidase, S54 (Rhomboid) family</fullName>
    </submittedName>
</protein>
<dbReference type="InterPro" id="IPR022764">
    <property type="entry name" value="Peptidase_S54_rhomboid_dom"/>
</dbReference>
<keyword evidence="5 7" id="KW-1133">Transmembrane helix</keyword>
<evidence type="ECO:0000256" key="6">
    <source>
        <dbReference type="ARBA" id="ARBA00023136"/>
    </source>
</evidence>
<evidence type="ECO:0000313" key="9">
    <source>
        <dbReference type="EMBL" id="KKS17577.1"/>
    </source>
</evidence>
<dbReference type="Pfam" id="PF01694">
    <property type="entry name" value="Rhomboid"/>
    <property type="match status" value="1"/>
</dbReference>
<dbReference type="Proteomes" id="UP000034163">
    <property type="component" value="Unassembled WGS sequence"/>
</dbReference>
<evidence type="ECO:0000313" key="10">
    <source>
        <dbReference type="Proteomes" id="UP000034163"/>
    </source>
</evidence>
<evidence type="ECO:0000256" key="3">
    <source>
        <dbReference type="ARBA" id="ARBA00022692"/>
    </source>
</evidence>
<evidence type="ECO:0000259" key="8">
    <source>
        <dbReference type="Pfam" id="PF01694"/>
    </source>
</evidence>
<feature type="transmembrane region" description="Helical" evidence="7">
    <location>
        <begin position="98"/>
        <end position="116"/>
    </location>
</feature>
<reference evidence="9 10" key="1">
    <citation type="journal article" date="2015" name="Nature">
        <title>rRNA introns, odd ribosomes, and small enigmatic genomes across a large radiation of phyla.</title>
        <authorList>
            <person name="Brown C.T."/>
            <person name="Hug L.A."/>
            <person name="Thomas B.C."/>
            <person name="Sharon I."/>
            <person name="Castelle C.J."/>
            <person name="Singh A."/>
            <person name="Wilkins M.J."/>
            <person name="Williams K.H."/>
            <person name="Banfield J.F."/>
        </authorList>
    </citation>
    <scope>NUCLEOTIDE SEQUENCE [LARGE SCALE GENOMIC DNA]</scope>
</reference>
<comment type="caution">
    <text evidence="9">The sequence shown here is derived from an EMBL/GenBank/DDBJ whole genome shotgun (WGS) entry which is preliminary data.</text>
</comment>
<feature type="domain" description="Peptidase S54 rhomboid" evidence="8">
    <location>
        <begin position="58"/>
        <end position="210"/>
    </location>
</feature>
<feature type="transmembrane region" description="Helical" evidence="7">
    <location>
        <begin position="149"/>
        <end position="171"/>
    </location>
</feature>
<proteinExistence type="inferred from homology"/>
<evidence type="ECO:0000256" key="7">
    <source>
        <dbReference type="SAM" id="Phobius"/>
    </source>
</evidence>
<dbReference type="GO" id="GO:0004252">
    <property type="term" value="F:serine-type endopeptidase activity"/>
    <property type="evidence" value="ECO:0007669"/>
    <property type="project" value="InterPro"/>
</dbReference>
<dbReference type="InterPro" id="IPR050925">
    <property type="entry name" value="Rhomboid_protease_S54"/>
</dbReference>
<dbReference type="PANTHER" id="PTHR43731:SF14">
    <property type="entry name" value="PRESENILIN-ASSOCIATED RHOMBOID-LIKE PROTEIN, MITOCHONDRIAL"/>
    <property type="match status" value="1"/>
</dbReference>
<dbReference type="Gene3D" id="1.20.1540.10">
    <property type="entry name" value="Rhomboid-like"/>
    <property type="match status" value="1"/>
</dbReference>
<comment type="similarity">
    <text evidence="2">Belongs to the peptidase S54 family.</text>
</comment>
<keyword evidence="4" id="KW-0378">Hydrolase</keyword>
<evidence type="ECO:0000256" key="2">
    <source>
        <dbReference type="ARBA" id="ARBA00009045"/>
    </source>
</evidence>
<evidence type="ECO:0000256" key="1">
    <source>
        <dbReference type="ARBA" id="ARBA00004141"/>
    </source>
</evidence>
<feature type="transmembrane region" description="Helical" evidence="7">
    <location>
        <begin position="15"/>
        <end position="34"/>
    </location>
</feature>
<accession>A0A0G0WZH6</accession>
<dbReference type="EMBL" id="LCBS01000001">
    <property type="protein sequence ID" value="KKS17577.1"/>
    <property type="molecule type" value="Genomic_DNA"/>
</dbReference>
<keyword evidence="6 7" id="KW-0472">Membrane</keyword>
<evidence type="ECO:0000256" key="4">
    <source>
        <dbReference type="ARBA" id="ARBA00022801"/>
    </source>
</evidence>
<feature type="transmembrane region" description="Helical" evidence="7">
    <location>
        <begin position="122"/>
        <end position="142"/>
    </location>
</feature>
<dbReference type="SUPFAM" id="SSF144091">
    <property type="entry name" value="Rhomboid-like"/>
    <property type="match status" value="1"/>
</dbReference>